<dbReference type="eggNOG" id="COG0382">
    <property type="taxonomic scope" value="Bacteria"/>
</dbReference>
<dbReference type="InterPro" id="IPR039653">
    <property type="entry name" value="Prenyltransferase"/>
</dbReference>
<accession>E6TWD0</accession>
<dbReference type="CDD" id="cd13959">
    <property type="entry name" value="PT_UbiA_COQ2"/>
    <property type="match status" value="1"/>
</dbReference>
<feature type="transmembrane region" description="Helical" evidence="10">
    <location>
        <begin position="275"/>
        <end position="296"/>
    </location>
</feature>
<dbReference type="InterPro" id="IPR000537">
    <property type="entry name" value="UbiA_prenyltransferase"/>
</dbReference>
<gene>
    <name evidence="11" type="ordered locus">Bcell_2833</name>
</gene>
<organism evidence="11 12">
    <name type="scientific">Evansella cellulosilytica (strain ATCC 21833 / DSM 2522 / FERM P-1141 / JCM 9156 / N-4)</name>
    <name type="common">Bacillus cellulosilyticus</name>
    <dbReference type="NCBI Taxonomy" id="649639"/>
    <lineage>
        <taxon>Bacteria</taxon>
        <taxon>Bacillati</taxon>
        <taxon>Bacillota</taxon>
        <taxon>Bacilli</taxon>
        <taxon>Bacillales</taxon>
        <taxon>Bacillaceae</taxon>
        <taxon>Evansella</taxon>
    </lineage>
</organism>
<dbReference type="RefSeq" id="WP_013489418.1">
    <property type="nucleotide sequence ID" value="NC_014829.1"/>
</dbReference>
<feature type="transmembrane region" description="Helical" evidence="10">
    <location>
        <begin position="101"/>
        <end position="118"/>
    </location>
</feature>
<dbReference type="PANTHER" id="PTHR11048:SF28">
    <property type="entry name" value="4-HYDROXYBENZOATE POLYPRENYLTRANSFERASE, MITOCHONDRIAL"/>
    <property type="match status" value="1"/>
</dbReference>
<reference evidence="11" key="1">
    <citation type="submission" date="2010-12" db="EMBL/GenBank/DDBJ databases">
        <title>Complete sequence of Bacillus cellulosilyticus DSM 2522.</title>
        <authorList>
            <consortium name="US DOE Joint Genome Institute"/>
            <person name="Lucas S."/>
            <person name="Copeland A."/>
            <person name="Lapidus A."/>
            <person name="Cheng J.-F."/>
            <person name="Bruce D."/>
            <person name="Goodwin L."/>
            <person name="Pitluck S."/>
            <person name="Chertkov O."/>
            <person name="Detter J.C."/>
            <person name="Han C."/>
            <person name="Tapia R."/>
            <person name="Land M."/>
            <person name="Hauser L."/>
            <person name="Jeffries C."/>
            <person name="Kyrpides N."/>
            <person name="Ivanova N."/>
            <person name="Mikhailova N."/>
            <person name="Brumm P."/>
            <person name="Mead D."/>
            <person name="Woyke T."/>
        </authorList>
    </citation>
    <scope>NUCLEOTIDE SEQUENCE [LARGE SCALE GENOMIC DNA]</scope>
    <source>
        <strain evidence="11">DSM 2522</strain>
    </source>
</reference>
<evidence type="ECO:0000313" key="11">
    <source>
        <dbReference type="EMBL" id="ADU31086.1"/>
    </source>
</evidence>
<keyword evidence="7 10" id="KW-1133">Transmembrane helix</keyword>
<name>E6TWD0_EVAC2</name>
<keyword evidence="8 10" id="KW-0472">Membrane</keyword>
<dbReference type="Pfam" id="PF01040">
    <property type="entry name" value="UbiA"/>
    <property type="match status" value="1"/>
</dbReference>
<keyword evidence="12" id="KW-1185">Reference proteome</keyword>
<keyword evidence="6 10" id="KW-0812">Transmembrane</keyword>
<evidence type="ECO:0000256" key="1">
    <source>
        <dbReference type="ARBA" id="ARBA00001946"/>
    </source>
</evidence>
<dbReference type="GO" id="GO:0008412">
    <property type="term" value="F:4-hydroxybenzoate polyprenyltransferase activity"/>
    <property type="evidence" value="ECO:0007669"/>
    <property type="project" value="UniProtKB-EC"/>
</dbReference>
<feature type="transmembrane region" description="Helical" evidence="10">
    <location>
        <begin position="21"/>
        <end position="43"/>
    </location>
</feature>
<dbReference type="FunFam" id="1.20.120.1780:FF:000001">
    <property type="entry name" value="4-hydroxybenzoate octaprenyltransferase"/>
    <property type="match status" value="1"/>
</dbReference>
<keyword evidence="4" id="KW-0997">Cell inner membrane</keyword>
<dbReference type="HOGENOM" id="CLU_034879_5_1_9"/>
<sequence length="297" mass="32427">MEQHASVGFIMNKAVKKVQDYGVLVMFSHTIFSLSFALISMLLASGGLPDLNVMFWIFVAFIGARTGANAINRVIDAEIDAKNPRTATRQIPQGLMKKKEVIIFSILCFLVMLIGAAMLNPLCLLLSPIALVLMVIYPYMKRYTWLCHVVLGITSASAPVGAWIAVTGTISWLPLFMGAANTAWVAGFDIIYGSQDYDFDRKNGLKSIPTKFGVKYGLYIAALFHAATIFFLVVVGLLSTQLGTIYYVGVSIIAVLFIVEHWIVSPTNLANVKIASYGINQIVSIVFLVFGTIAALL</sequence>
<protein>
    <recommendedName>
        <fullName evidence="9">4-hydroxybenzoate polyprenyltransferase</fullName>
        <ecNumber evidence="9">2.5.1.39</ecNumber>
    </recommendedName>
</protein>
<feature type="transmembrane region" description="Helical" evidence="10">
    <location>
        <begin position="216"/>
        <end position="238"/>
    </location>
</feature>
<proteinExistence type="inferred from homology"/>
<evidence type="ECO:0000256" key="10">
    <source>
        <dbReference type="SAM" id="Phobius"/>
    </source>
</evidence>
<feature type="transmembrane region" description="Helical" evidence="10">
    <location>
        <begin position="172"/>
        <end position="192"/>
    </location>
</feature>
<feature type="transmembrane region" description="Helical" evidence="10">
    <location>
        <begin position="145"/>
        <end position="166"/>
    </location>
</feature>
<dbReference type="Gene3D" id="1.10.357.140">
    <property type="entry name" value="UbiA prenyltransferase"/>
    <property type="match status" value="1"/>
</dbReference>
<evidence type="ECO:0000256" key="8">
    <source>
        <dbReference type="ARBA" id="ARBA00023136"/>
    </source>
</evidence>
<dbReference type="FunFam" id="1.10.357.140:FF:000008">
    <property type="entry name" value="4-hydroxybenzoate octaprenyltransferase"/>
    <property type="match status" value="1"/>
</dbReference>
<dbReference type="InterPro" id="IPR044878">
    <property type="entry name" value="UbiA_sf"/>
</dbReference>
<dbReference type="EC" id="2.5.1.39" evidence="9"/>
<dbReference type="GO" id="GO:0005886">
    <property type="term" value="C:plasma membrane"/>
    <property type="evidence" value="ECO:0007669"/>
    <property type="project" value="TreeGrafter"/>
</dbReference>
<evidence type="ECO:0000313" key="12">
    <source>
        <dbReference type="Proteomes" id="UP000001401"/>
    </source>
</evidence>
<comment type="cofactor">
    <cofactor evidence="1">
        <name>Mg(2+)</name>
        <dbReference type="ChEBI" id="CHEBI:18420"/>
    </cofactor>
</comment>
<dbReference type="Gene3D" id="1.20.120.1780">
    <property type="entry name" value="UbiA prenyltransferase"/>
    <property type="match status" value="1"/>
</dbReference>
<feature type="transmembrane region" description="Helical" evidence="10">
    <location>
        <begin position="244"/>
        <end position="263"/>
    </location>
</feature>
<evidence type="ECO:0000256" key="2">
    <source>
        <dbReference type="ARBA" id="ARBA00004141"/>
    </source>
</evidence>
<dbReference type="InterPro" id="IPR006371">
    <property type="entry name" value="Polyprenyltransferase_UbiA-li"/>
</dbReference>
<evidence type="ECO:0000256" key="5">
    <source>
        <dbReference type="ARBA" id="ARBA00022679"/>
    </source>
</evidence>
<keyword evidence="5 11" id="KW-0808">Transferase</keyword>
<feature type="transmembrane region" description="Helical" evidence="10">
    <location>
        <begin position="55"/>
        <end position="75"/>
    </location>
</feature>
<comment type="similarity">
    <text evidence="3">Belongs to the UbiA prenyltransferase family.</text>
</comment>
<dbReference type="AlphaFoldDB" id="E6TWD0"/>
<evidence type="ECO:0000256" key="6">
    <source>
        <dbReference type="ARBA" id="ARBA00022692"/>
    </source>
</evidence>
<evidence type="ECO:0000256" key="7">
    <source>
        <dbReference type="ARBA" id="ARBA00022989"/>
    </source>
</evidence>
<dbReference type="Proteomes" id="UP000001401">
    <property type="component" value="Chromosome"/>
</dbReference>
<dbReference type="KEGG" id="bco:Bcell_2833"/>
<comment type="subcellular location">
    <subcellularLocation>
        <location evidence="2">Membrane</location>
        <topology evidence="2">Multi-pass membrane protein</topology>
    </subcellularLocation>
</comment>
<dbReference type="EMBL" id="CP002394">
    <property type="protein sequence ID" value="ADU31086.1"/>
    <property type="molecule type" value="Genomic_DNA"/>
</dbReference>
<evidence type="ECO:0000256" key="4">
    <source>
        <dbReference type="ARBA" id="ARBA00022519"/>
    </source>
</evidence>
<evidence type="ECO:0000256" key="3">
    <source>
        <dbReference type="ARBA" id="ARBA00005985"/>
    </source>
</evidence>
<evidence type="ECO:0000256" key="9">
    <source>
        <dbReference type="ARBA" id="ARBA00034524"/>
    </source>
</evidence>
<dbReference type="STRING" id="649639.Bcell_2833"/>
<dbReference type="GO" id="GO:0006744">
    <property type="term" value="P:ubiquinone biosynthetic process"/>
    <property type="evidence" value="ECO:0007669"/>
    <property type="project" value="TreeGrafter"/>
</dbReference>
<dbReference type="NCBIfam" id="TIGR01475">
    <property type="entry name" value="ubiA_other"/>
    <property type="match status" value="1"/>
</dbReference>
<keyword evidence="4" id="KW-1003">Cell membrane</keyword>
<dbReference type="PANTHER" id="PTHR11048">
    <property type="entry name" value="PRENYLTRANSFERASES"/>
    <property type="match status" value="1"/>
</dbReference>